<dbReference type="SUPFAM" id="SSF88713">
    <property type="entry name" value="Glycoside hydrolase/deacetylase"/>
    <property type="match status" value="1"/>
</dbReference>
<gene>
    <name evidence="5" type="ORF">ACFPM7_25800</name>
</gene>
<dbReference type="InterPro" id="IPR011330">
    <property type="entry name" value="Glyco_hydro/deAcase_b/a-brl"/>
</dbReference>
<protein>
    <submittedName>
        <fullName evidence="5">Polysaccharide deacetylase family protein</fullName>
        <ecNumber evidence="5">3.-.-.-</ecNumber>
    </submittedName>
</protein>
<dbReference type="EMBL" id="JBHSKF010000017">
    <property type="protein sequence ID" value="MFC5290481.1"/>
    <property type="molecule type" value="Genomic_DNA"/>
</dbReference>
<evidence type="ECO:0000256" key="3">
    <source>
        <dbReference type="SAM" id="SignalP"/>
    </source>
</evidence>
<comment type="caution">
    <text evidence="5">The sequence shown here is derived from an EMBL/GenBank/DDBJ whole genome shotgun (WGS) entry which is preliminary data.</text>
</comment>
<keyword evidence="6" id="KW-1185">Reference proteome</keyword>
<name>A0ABW0EX43_9PSEU</name>
<dbReference type="RefSeq" id="WP_378250373.1">
    <property type="nucleotide sequence ID" value="NZ_JBHSKF010000017.1"/>
</dbReference>
<dbReference type="PANTHER" id="PTHR10587">
    <property type="entry name" value="GLYCOSYL TRANSFERASE-RELATED"/>
    <property type="match status" value="1"/>
</dbReference>
<feature type="chain" id="PRO_5045063009" evidence="3">
    <location>
        <begin position="16"/>
        <end position="213"/>
    </location>
</feature>
<evidence type="ECO:0000313" key="5">
    <source>
        <dbReference type="EMBL" id="MFC5290481.1"/>
    </source>
</evidence>
<dbReference type="CDD" id="cd10917">
    <property type="entry name" value="CE4_NodB_like_6s_7s"/>
    <property type="match status" value="1"/>
</dbReference>
<dbReference type="GO" id="GO:0016787">
    <property type="term" value="F:hydrolase activity"/>
    <property type="evidence" value="ECO:0007669"/>
    <property type="project" value="UniProtKB-KW"/>
</dbReference>
<keyword evidence="1" id="KW-0479">Metal-binding</keyword>
<evidence type="ECO:0000256" key="1">
    <source>
        <dbReference type="ARBA" id="ARBA00022723"/>
    </source>
</evidence>
<feature type="domain" description="NodB homology" evidence="4">
    <location>
        <begin position="23"/>
        <end position="199"/>
    </location>
</feature>
<evidence type="ECO:0000259" key="4">
    <source>
        <dbReference type="PROSITE" id="PS51677"/>
    </source>
</evidence>
<evidence type="ECO:0000313" key="6">
    <source>
        <dbReference type="Proteomes" id="UP001596157"/>
    </source>
</evidence>
<sequence>MALLAVAALAYPAQAAAKSCTNGYVALTFDDGPNAATTTGLLAALRDSRARATFFTVGSNIKTNPRLQRQTQAAGHWIANHTWTHPDLTGLTEREVFTELVQTQLATLKVNRTWPTLFRPPYGATNPEVAATAKALGMTQVLWSVDSRDWAGVSTDEIVERARALEPGGIILMHDGIPTTIAAVPRIVAELSERGLCAGRIAVRGGEPVAVKP</sequence>
<reference evidence="6" key="1">
    <citation type="journal article" date="2019" name="Int. J. Syst. Evol. Microbiol.">
        <title>The Global Catalogue of Microorganisms (GCM) 10K type strain sequencing project: providing services to taxonomists for standard genome sequencing and annotation.</title>
        <authorList>
            <consortium name="The Broad Institute Genomics Platform"/>
            <consortium name="The Broad Institute Genome Sequencing Center for Infectious Disease"/>
            <person name="Wu L."/>
            <person name="Ma J."/>
        </authorList>
    </citation>
    <scope>NUCLEOTIDE SEQUENCE [LARGE SCALE GENOMIC DNA]</scope>
    <source>
        <strain evidence="6">CCUG 59778</strain>
    </source>
</reference>
<dbReference type="PANTHER" id="PTHR10587:SF133">
    <property type="entry name" value="CHITIN DEACETYLASE 1-RELATED"/>
    <property type="match status" value="1"/>
</dbReference>
<accession>A0ABW0EX43</accession>
<dbReference type="Pfam" id="PF01522">
    <property type="entry name" value="Polysacc_deac_1"/>
    <property type="match status" value="1"/>
</dbReference>
<dbReference type="InterPro" id="IPR002509">
    <property type="entry name" value="NODB_dom"/>
</dbReference>
<proteinExistence type="predicted"/>
<dbReference type="PROSITE" id="PS51677">
    <property type="entry name" value="NODB"/>
    <property type="match status" value="1"/>
</dbReference>
<keyword evidence="2 5" id="KW-0378">Hydrolase</keyword>
<dbReference type="InterPro" id="IPR050248">
    <property type="entry name" value="Polysacc_deacetylase_ArnD"/>
</dbReference>
<evidence type="ECO:0000256" key="2">
    <source>
        <dbReference type="ARBA" id="ARBA00022801"/>
    </source>
</evidence>
<feature type="signal peptide" evidence="3">
    <location>
        <begin position="1"/>
        <end position="15"/>
    </location>
</feature>
<dbReference type="Gene3D" id="3.20.20.370">
    <property type="entry name" value="Glycoside hydrolase/deacetylase"/>
    <property type="match status" value="1"/>
</dbReference>
<keyword evidence="3" id="KW-0732">Signal</keyword>
<organism evidence="5 6">
    <name type="scientific">Actinokineospora guangxiensis</name>
    <dbReference type="NCBI Taxonomy" id="1490288"/>
    <lineage>
        <taxon>Bacteria</taxon>
        <taxon>Bacillati</taxon>
        <taxon>Actinomycetota</taxon>
        <taxon>Actinomycetes</taxon>
        <taxon>Pseudonocardiales</taxon>
        <taxon>Pseudonocardiaceae</taxon>
        <taxon>Actinokineospora</taxon>
    </lineage>
</organism>
<dbReference type="Proteomes" id="UP001596157">
    <property type="component" value="Unassembled WGS sequence"/>
</dbReference>
<dbReference type="EC" id="3.-.-.-" evidence="5"/>